<evidence type="ECO:0000313" key="1">
    <source>
        <dbReference type="EMBL" id="DAF48315.1"/>
    </source>
</evidence>
<name>A0A8S5SBW4_9CAUD</name>
<reference evidence="1" key="1">
    <citation type="journal article" date="2021" name="Proc. Natl. Acad. Sci. U.S.A.">
        <title>A Catalog of Tens of Thousands of Viruses from Human Metagenomes Reveals Hidden Associations with Chronic Diseases.</title>
        <authorList>
            <person name="Tisza M.J."/>
            <person name="Buck C.B."/>
        </authorList>
    </citation>
    <scope>NUCLEOTIDE SEQUENCE</scope>
    <source>
        <strain evidence="1">Ct4Z13</strain>
    </source>
</reference>
<accession>A0A8S5SBW4</accession>
<proteinExistence type="predicted"/>
<sequence length="166" mass="19396">MIKVEEIAEKYKGYEVDEEKLKEFLTLPKPKTVWDLKGSDKYWYISDYGQICKSTWINFECEIIRRAIGNCFLTKKEGEFEVERRKVETTLLKYGKKGKSSQDEEYFILYDFVDKKVAIYPSGGVCYQGTIYFTSYALAQKAIKEAGKDNIKKYIFGVDVEYVKKG</sequence>
<dbReference type="EMBL" id="BK032566">
    <property type="protein sequence ID" value="DAF48315.1"/>
    <property type="molecule type" value="Genomic_DNA"/>
</dbReference>
<organism evidence="1">
    <name type="scientific">Siphoviridae sp. ct4Z13</name>
    <dbReference type="NCBI Taxonomy" id="2827778"/>
    <lineage>
        <taxon>Viruses</taxon>
        <taxon>Duplodnaviria</taxon>
        <taxon>Heunggongvirae</taxon>
        <taxon>Uroviricota</taxon>
        <taxon>Caudoviricetes</taxon>
    </lineage>
</organism>
<protein>
    <submittedName>
        <fullName evidence="1">Uncharacterized protein</fullName>
    </submittedName>
</protein>